<evidence type="ECO:0000256" key="2">
    <source>
        <dbReference type="ARBA" id="ARBA00023125"/>
    </source>
</evidence>
<dbReference type="InterPro" id="IPR009057">
    <property type="entry name" value="Homeodomain-like_sf"/>
</dbReference>
<dbReference type="PANTHER" id="PTHR30055:SF209">
    <property type="entry name" value="POSSIBLE TRANSCRIPTIONAL REGULATORY PROTEIN (PROBABLY TETR-FAMILY)"/>
    <property type="match status" value="1"/>
</dbReference>
<evidence type="ECO:0000313" key="7">
    <source>
        <dbReference type="EMBL" id="MBY8880681.1"/>
    </source>
</evidence>
<keyword evidence="3" id="KW-0804">Transcription</keyword>
<evidence type="ECO:0000256" key="5">
    <source>
        <dbReference type="SAM" id="MobiDB-lite"/>
    </source>
</evidence>
<name>A0ABS7QCY9_9ACTN</name>
<keyword evidence="8" id="KW-1185">Reference proteome</keyword>
<dbReference type="EMBL" id="JAINZZ010000035">
    <property type="protein sequence ID" value="MBY8880681.1"/>
    <property type="molecule type" value="Genomic_DNA"/>
</dbReference>
<dbReference type="InterPro" id="IPR050109">
    <property type="entry name" value="HTH-type_TetR-like_transc_reg"/>
</dbReference>
<dbReference type="InterPro" id="IPR001647">
    <property type="entry name" value="HTH_TetR"/>
</dbReference>
<dbReference type="Pfam" id="PF13305">
    <property type="entry name" value="TetR_C_33"/>
    <property type="match status" value="1"/>
</dbReference>
<dbReference type="Gene3D" id="1.10.357.10">
    <property type="entry name" value="Tetracycline Repressor, domain 2"/>
    <property type="match status" value="1"/>
</dbReference>
<accession>A0ABS7QCY9</accession>
<protein>
    <submittedName>
        <fullName evidence="7">TetR/AcrR family transcriptional regulator</fullName>
    </submittedName>
</protein>
<dbReference type="SUPFAM" id="SSF46689">
    <property type="entry name" value="Homeodomain-like"/>
    <property type="match status" value="1"/>
</dbReference>
<sequence>MSEQVLVIDVKPLRAGKVNTRCPVIPPDPGGVGMSAGEPAPPRRRNPRGQGQVLKAQLVEAAARLLATLDQPETLTLRQVAREVGVAPASIYSHFPDLGALVDHVLRQRYDELARLMVQAAAAATDPLDELVARCAAYVHWGVEQPGHYRTLFGGRMPADLAPRPDSTAGTGPDAEQAGDSVHGAGAELLESLIAALAAVTDPAGTRATPERRWQAGLLLWTAMHGLISLYNDHGDLPWPPLDDLLADLIGLHTARSAQEIADLLSDHSV</sequence>
<dbReference type="PROSITE" id="PS50977">
    <property type="entry name" value="HTH_TETR_2"/>
    <property type="match status" value="1"/>
</dbReference>
<organism evidence="7 8">
    <name type="scientific">Actinacidiphila acidipaludis</name>
    <dbReference type="NCBI Taxonomy" id="2873382"/>
    <lineage>
        <taxon>Bacteria</taxon>
        <taxon>Bacillati</taxon>
        <taxon>Actinomycetota</taxon>
        <taxon>Actinomycetes</taxon>
        <taxon>Kitasatosporales</taxon>
        <taxon>Streptomycetaceae</taxon>
        <taxon>Actinacidiphila</taxon>
    </lineage>
</organism>
<proteinExistence type="predicted"/>
<evidence type="ECO:0000259" key="6">
    <source>
        <dbReference type="PROSITE" id="PS50977"/>
    </source>
</evidence>
<feature type="region of interest" description="Disordered" evidence="5">
    <location>
        <begin position="160"/>
        <end position="180"/>
    </location>
</feature>
<dbReference type="InterPro" id="IPR025996">
    <property type="entry name" value="MT1864/Rv1816-like_C"/>
</dbReference>
<evidence type="ECO:0000256" key="3">
    <source>
        <dbReference type="ARBA" id="ARBA00023163"/>
    </source>
</evidence>
<keyword evidence="1" id="KW-0805">Transcription regulation</keyword>
<evidence type="ECO:0000256" key="1">
    <source>
        <dbReference type="ARBA" id="ARBA00023015"/>
    </source>
</evidence>
<feature type="DNA-binding region" description="H-T-H motif" evidence="4">
    <location>
        <begin position="76"/>
        <end position="95"/>
    </location>
</feature>
<dbReference type="PANTHER" id="PTHR30055">
    <property type="entry name" value="HTH-TYPE TRANSCRIPTIONAL REGULATOR RUTR"/>
    <property type="match status" value="1"/>
</dbReference>
<feature type="region of interest" description="Disordered" evidence="5">
    <location>
        <begin position="24"/>
        <end position="50"/>
    </location>
</feature>
<evidence type="ECO:0000256" key="4">
    <source>
        <dbReference type="PROSITE-ProRule" id="PRU00335"/>
    </source>
</evidence>
<keyword evidence="2 4" id="KW-0238">DNA-binding</keyword>
<dbReference type="SUPFAM" id="SSF48498">
    <property type="entry name" value="Tetracyclin repressor-like, C-terminal domain"/>
    <property type="match status" value="1"/>
</dbReference>
<reference evidence="7 8" key="1">
    <citation type="submission" date="2021-08" db="EMBL/GenBank/DDBJ databases">
        <title>WGS of actinomycetes from Thailand.</title>
        <authorList>
            <person name="Thawai C."/>
        </authorList>
    </citation>
    <scope>NUCLEOTIDE SEQUENCE [LARGE SCALE GENOMIC DNA]</scope>
    <source>
        <strain evidence="7 8">PLK6-54</strain>
    </source>
</reference>
<feature type="domain" description="HTH tetR-type" evidence="6">
    <location>
        <begin position="52"/>
        <end position="113"/>
    </location>
</feature>
<evidence type="ECO:0000313" key="8">
    <source>
        <dbReference type="Proteomes" id="UP000778578"/>
    </source>
</evidence>
<dbReference type="Proteomes" id="UP000778578">
    <property type="component" value="Unassembled WGS sequence"/>
</dbReference>
<comment type="caution">
    <text evidence="7">The sequence shown here is derived from an EMBL/GenBank/DDBJ whole genome shotgun (WGS) entry which is preliminary data.</text>
</comment>
<gene>
    <name evidence="7" type="ORF">K7862_24025</name>
</gene>
<dbReference type="Pfam" id="PF00440">
    <property type="entry name" value="TetR_N"/>
    <property type="match status" value="1"/>
</dbReference>
<dbReference type="InterPro" id="IPR036271">
    <property type="entry name" value="Tet_transcr_reg_TetR-rel_C_sf"/>
</dbReference>